<evidence type="ECO:0000256" key="1">
    <source>
        <dbReference type="ARBA" id="ARBA00022729"/>
    </source>
</evidence>
<dbReference type="Gene3D" id="3.60.21.10">
    <property type="match status" value="1"/>
</dbReference>
<dbReference type="PANTHER" id="PTHR22953:SF153">
    <property type="entry name" value="PURPLE ACID PHOSPHATASE"/>
    <property type="match status" value="1"/>
</dbReference>
<accession>A0A3C1KM82</accession>
<dbReference type="InterPro" id="IPR039331">
    <property type="entry name" value="PAPs-like"/>
</dbReference>
<dbReference type="Proteomes" id="UP000259273">
    <property type="component" value="Unassembled WGS sequence"/>
</dbReference>
<dbReference type="EMBL" id="DMND01000088">
    <property type="protein sequence ID" value="HAN27336.1"/>
    <property type="molecule type" value="Genomic_DNA"/>
</dbReference>
<dbReference type="Pfam" id="PF00149">
    <property type="entry name" value="Metallophos"/>
    <property type="match status" value="1"/>
</dbReference>
<dbReference type="PROSITE" id="PS51257">
    <property type="entry name" value="PROKAR_LIPOPROTEIN"/>
    <property type="match status" value="1"/>
</dbReference>
<dbReference type="PANTHER" id="PTHR22953">
    <property type="entry name" value="ACID PHOSPHATASE RELATED"/>
    <property type="match status" value="1"/>
</dbReference>
<protein>
    <recommendedName>
        <fullName evidence="3">Calcineurin-like phosphoesterase domain-containing protein</fullName>
    </recommendedName>
</protein>
<evidence type="ECO:0000313" key="5">
    <source>
        <dbReference type="Proteomes" id="UP000259273"/>
    </source>
</evidence>
<dbReference type="STRING" id="1121937.GCA_000423125_03326"/>
<feature type="domain" description="Calcineurin-like phosphoesterase" evidence="3">
    <location>
        <begin position="136"/>
        <end position="380"/>
    </location>
</feature>
<dbReference type="InterPro" id="IPR004843">
    <property type="entry name" value="Calcineurin-like_PHP"/>
</dbReference>
<gene>
    <name evidence="4" type="ORF">DCP75_06380</name>
</gene>
<keyword evidence="1" id="KW-0732">Signal</keyword>
<proteinExistence type="predicted"/>
<evidence type="ECO:0000313" key="4">
    <source>
        <dbReference type="EMBL" id="HAN27336.1"/>
    </source>
</evidence>
<evidence type="ECO:0000259" key="3">
    <source>
        <dbReference type="Pfam" id="PF00149"/>
    </source>
</evidence>
<name>A0A3C1KM82_9GAMM</name>
<comment type="caution">
    <text evidence="4">The sequence shown here is derived from an EMBL/GenBank/DDBJ whole genome shotgun (WGS) entry which is preliminary data.</text>
</comment>
<dbReference type="SUPFAM" id="SSF49363">
    <property type="entry name" value="Purple acid phosphatase, N-terminal domain"/>
    <property type="match status" value="1"/>
</dbReference>
<dbReference type="AlphaFoldDB" id="A0A3C1KM82"/>
<feature type="region of interest" description="Disordered" evidence="2">
    <location>
        <begin position="405"/>
        <end position="428"/>
    </location>
</feature>
<sequence>MIRYSNTLMAAAVAAFLAGCSDGSDQVAEVLPPPNPCDGTEVASSRLFLQQLTSSSVIIKWRGDATAACIGSSAELLATRFTAEETEGDHKEVRIDGLEAGSTYYYSVGGAPSAPAGQQFTTAPERGNAAAGGKTRLWVIGDSGTGGDDEREGHEGEAAEVLAGLEAFVEADGKAVDLFLMLGDNAYNVGSDFNYQQAVFETYPDLLKSVSLWPTIGNHEMGLGFLSPTLGLPGLGTSADPDSYQATADDEPGRMPYLDIFSLPAEGEAGGVASGTEQYYSFDHGNVHVVSLDSQLSARDPEQMATMREWLIDDLSSNDLDWTVVIFHHPPYSKGANHDSDDVEKVNGFDRPQRDMREQFVPIFDAHGVDLVYNGHSHSYERSYYITSHTGTSDTFSTAEHAELRNGDPAQPASGRGDMPYAQLSPTSGGVDDRVIYSVVGNSGKADEDAGSLTAADEWLRHPAHIDQPADTEEPPRRGLPVLGSAVIDASDTELTHSFISVDGEVLDQFTITR</sequence>
<dbReference type="InterPro" id="IPR029052">
    <property type="entry name" value="Metallo-depent_PP-like"/>
</dbReference>
<dbReference type="SUPFAM" id="SSF56300">
    <property type="entry name" value="Metallo-dependent phosphatases"/>
    <property type="match status" value="1"/>
</dbReference>
<dbReference type="GO" id="GO:0046872">
    <property type="term" value="F:metal ion binding"/>
    <property type="evidence" value="ECO:0007669"/>
    <property type="project" value="InterPro"/>
</dbReference>
<evidence type="ECO:0000256" key="2">
    <source>
        <dbReference type="SAM" id="MobiDB-lite"/>
    </source>
</evidence>
<dbReference type="InterPro" id="IPR008963">
    <property type="entry name" value="Purple_acid_Pase-like_N"/>
</dbReference>
<reference evidence="4 5" key="1">
    <citation type="journal article" date="2018" name="Nat. Biotechnol.">
        <title>A standardized bacterial taxonomy based on genome phylogeny substantially revises the tree of life.</title>
        <authorList>
            <person name="Parks D.H."/>
            <person name="Chuvochina M."/>
            <person name="Waite D.W."/>
            <person name="Rinke C."/>
            <person name="Skarshewski A."/>
            <person name="Chaumeil P.A."/>
            <person name="Hugenholtz P."/>
        </authorList>
    </citation>
    <scope>NUCLEOTIDE SEQUENCE [LARGE SCALE GENOMIC DNA]</scope>
    <source>
        <strain evidence="4">UBA9158</strain>
    </source>
</reference>
<organism evidence="4 5">
    <name type="scientific">Haliea salexigens</name>
    <dbReference type="NCBI Taxonomy" id="287487"/>
    <lineage>
        <taxon>Bacteria</taxon>
        <taxon>Pseudomonadati</taxon>
        <taxon>Pseudomonadota</taxon>
        <taxon>Gammaproteobacteria</taxon>
        <taxon>Cellvibrionales</taxon>
        <taxon>Halieaceae</taxon>
        <taxon>Haliea</taxon>
    </lineage>
</organism>
<dbReference type="GO" id="GO:0003993">
    <property type="term" value="F:acid phosphatase activity"/>
    <property type="evidence" value="ECO:0007669"/>
    <property type="project" value="InterPro"/>
</dbReference>